<dbReference type="GO" id="GO:0005840">
    <property type="term" value="C:ribosome"/>
    <property type="evidence" value="ECO:0007669"/>
    <property type="project" value="UniProtKB-KW"/>
</dbReference>
<evidence type="ECO:0000313" key="6">
    <source>
        <dbReference type="Proteomes" id="UP000070444"/>
    </source>
</evidence>
<reference evidence="5 6" key="1">
    <citation type="journal article" date="2015" name="Genome Biol. Evol.">
        <title>Phylogenomic analyses indicate that early fungi evolved digesting cell walls of algal ancestors of land plants.</title>
        <authorList>
            <person name="Chang Y."/>
            <person name="Wang S."/>
            <person name="Sekimoto S."/>
            <person name="Aerts A.L."/>
            <person name="Choi C."/>
            <person name="Clum A."/>
            <person name="LaButti K.M."/>
            <person name="Lindquist E.A."/>
            <person name="Yee Ngan C."/>
            <person name="Ohm R.A."/>
            <person name="Salamov A.A."/>
            <person name="Grigoriev I.V."/>
            <person name="Spatafora J.W."/>
            <person name="Berbee M.L."/>
        </authorList>
    </citation>
    <scope>NUCLEOTIDE SEQUENCE [LARGE SCALE GENOMIC DNA]</scope>
    <source>
        <strain evidence="5 6">NRRL 28638</strain>
    </source>
</reference>
<dbReference type="Proteomes" id="UP000070444">
    <property type="component" value="Unassembled WGS sequence"/>
</dbReference>
<comment type="similarity">
    <text evidence="1 4">Belongs to the universal ribosomal protein uS15 family.</text>
</comment>
<dbReference type="GO" id="GO:1990904">
    <property type="term" value="C:ribonucleoprotein complex"/>
    <property type="evidence" value="ECO:0007669"/>
    <property type="project" value="UniProtKB-KW"/>
</dbReference>
<evidence type="ECO:0000256" key="1">
    <source>
        <dbReference type="ARBA" id="ARBA00008434"/>
    </source>
</evidence>
<proteinExistence type="inferred from homology"/>
<dbReference type="OrthoDB" id="441444at2759"/>
<dbReference type="InterPro" id="IPR009068">
    <property type="entry name" value="uS15_NS1_RNA-bd_sf"/>
</dbReference>
<accession>A0A137P3S7</accession>
<evidence type="ECO:0000256" key="3">
    <source>
        <dbReference type="ARBA" id="ARBA00023274"/>
    </source>
</evidence>
<dbReference type="Gene3D" id="1.10.287.10">
    <property type="entry name" value="S15/NS1, RNA-binding"/>
    <property type="match status" value="1"/>
</dbReference>
<dbReference type="PANTHER" id="PTHR23321:SF26">
    <property type="entry name" value="SMALL RIBOSOMAL SUBUNIT PROTEIN US15M"/>
    <property type="match status" value="1"/>
</dbReference>
<keyword evidence="6" id="KW-1185">Reference proteome</keyword>
<keyword evidence="2 4" id="KW-0689">Ribosomal protein</keyword>
<sequence>MLTKQFIQIGQRGFHTQTITLARHSAKRTVPCVVDPPRHPAPKSEFFNNLPTPKSFHHADLVSEAQRRLESMNEPEKVVDYKMPTENIIYQNGIGEKEKKFLFETTPKVLTQSQLSSFNVLDPAKIDNQTESMRRLVSLNTANAKGIRAFNVERCIEHFGRKEGDTGSPEVQAAVWTLKIRNLEYHLGQNRKDLHNRRKYEQLLHKRAKILKYLKKKNLERYYVCLKELGITPEMVEGQISIRQTHN</sequence>
<dbReference type="GO" id="GO:0005737">
    <property type="term" value="C:cytoplasm"/>
    <property type="evidence" value="ECO:0007669"/>
    <property type="project" value="UniProtKB-ARBA"/>
</dbReference>
<evidence type="ECO:0000256" key="2">
    <source>
        <dbReference type="ARBA" id="ARBA00022980"/>
    </source>
</evidence>
<organism evidence="5 6">
    <name type="scientific">Conidiobolus coronatus (strain ATCC 28846 / CBS 209.66 / NRRL 28638)</name>
    <name type="common">Delacroixia coronata</name>
    <dbReference type="NCBI Taxonomy" id="796925"/>
    <lineage>
        <taxon>Eukaryota</taxon>
        <taxon>Fungi</taxon>
        <taxon>Fungi incertae sedis</taxon>
        <taxon>Zoopagomycota</taxon>
        <taxon>Entomophthoromycotina</taxon>
        <taxon>Entomophthoromycetes</taxon>
        <taxon>Entomophthorales</taxon>
        <taxon>Ancylistaceae</taxon>
        <taxon>Conidiobolus</taxon>
    </lineage>
</organism>
<name>A0A137P3S7_CONC2</name>
<dbReference type="EMBL" id="KQ964527">
    <property type="protein sequence ID" value="KXN69668.1"/>
    <property type="molecule type" value="Genomic_DNA"/>
</dbReference>
<dbReference type="InterPro" id="IPR000589">
    <property type="entry name" value="Ribosomal_uS15"/>
</dbReference>
<dbReference type="SMART" id="SM01387">
    <property type="entry name" value="Ribosomal_S15"/>
    <property type="match status" value="1"/>
</dbReference>
<dbReference type="PANTHER" id="PTHR23321">
    <property type="entry name" value="RIBOSOMAL PROTEIN S15, BACTERIAL AND ORGANELLAR"/>
    <property type="match status" value="1"/>
</dbReference>
<dbReference type="GO" id="GO:0006412">
    <property type="term" value="P:translation"/>
    <property type="evidence" value="ECO:0007669"/>
    <property type="project" value="InterPro"/>
</dbReference>
<dbReference type="InterPro" id="IPR005290">
    <property type="entry name" value="Ribosomal_uS15_bac-type"/>
</dbReference>
<gene>
    <name evidence="5" type="ORF">CONCODRAFT_18185</name>
</gene>
<dbReference type="CDD" id="cd00353">
    <property type="entry name" value="Ribosomal_S15p_S13e"/>
    <property type="match status" value="1"/>
</dbReference>
<dbReference type="GO" id="GO:0003735">
    <property type="term" value="F:structural constituent of ribosome"/>
    <property type="evidence" value="ECO:0007669"/>
    <property type="project" value="InterPro"/>
</dbReference>
<keyword evidence="3 4" id="KW-0687">Ribonucleoprotein</keyword>
<dbReference type="SUPFAM" id="SSF47060">
    <property type="entry name" value="S15/NS1 RNA-binding domain"/>
    <property type="match status" value="1"/>
</dbReference>
<evidence type="ECO:0000256" key="4">
    <source>
        <dbReference type="RuleBase" id="RU003919"/>
    </source>
</evidence>
<protein>
    <submittedName>
        <fullName evidence="5">S15/NS1 RNA-binding domain-containing protein</fullName>
    </submittedName>
</protein>
<dbReference type="Pfam" id="PF00312">
    <property type="entry name" value="Ribosomal_S15"/>
    <property type="match status" value="1"/>
</dbReference>
<evidence type="ECO:0000313" key="5">
    <source>
        <dbReference type="EMBL" id="KXN69668.1"/>
    </source>
</evidence>
<dbReference type="STRING" id="796925.A0A137P3S7"/>
<dbReference type="HAMAP" id="MF_01343_B">
    <property type="entry name" value="Ribosomal_uS15_B"/>
    <property type="match status" value="1"/>
</dbReference>
<dbReference type="NCBIfam" id="TIGR00952">
    <property type="entry name" value="S15_bact"/>
    <property type="match status" value="1"/>
</dbReference>
<dbReference type="AlphaFoldDB" id="A0A137P3S7"/>